<evidence type="ECO:0000313" key="2">
    <source>
        <dbReference type="EMBL" id="MDG0955623.1"/>
    </source>
</evidence>
<keyword evidence="1" id="KW-1133">Transmembrane helix</keyword>
<organism evidence="2 3">
    <name type="scientific">Bacillus paranthracis</name>
    <dbReference type="NCBI Taxonomy" id="2026186"/>
    <lineage>
        <taxon>Bacteria</taxon>
        <taxon>Bacillati</taxon>
        <taxon>Bacillota</taxon>
        <taxon>Bacilli</taxon>
        <taxon>Bacillales</taxon>
        <taxon>Bacillaceae</taxon>
        <taxon>Bacillus</taxon>
        <taxon>Bacillus cereus group</taxon>
    </lineage>
</organism>
<feature type="transmembrane region" description="Helical" evidence="1">
    <location>
        <begin position="51"/>
        <end position="69"/>
    </location>
</feature>
<sequence>MKIHEEYKKAPVLKYSLIFWCIYMIASGLLLAFTPDLLLNFFGVAEPTDSWIRSFGALAFIIGVSYIVILKEKVPIGFIKWTIFARYFFFLFSVISYLMEWTEFISVLIGSFDFLNATWTLVGIKIFFKRYKV</sequence>
<comment type="caution">
    <text evidence="2">The sequence shown here is derived from an EMBL/GenBank/DDBJ whole genome shotgun (WGS) entry which is preliminary data.</text>
</comment>
<proteinExistence type="predicted"/>
<evidence type="ECO:0000256" key="1">
    <source>
        <dbReference type="SAM" id="Phobius"/>
    </source>
</evidence>
<gene>
    <name evidence="2" type="ORF">P6U19_23865</name>
</gene>
<feature type="transmembrane region" description="Helical" evidence="1">
    <location>
        <begin position="81"/>
        <end position="99"/>
    </location>
</feature>
<dbReference type="AlphaFoldDB" id="A0AAJ1NNH9"/>
<feature type="transmembrane region" description="Helical" evidence="1">
    <location>
        <begin position="12"/>
        <end position="31"/>
    </location>
</feature>
<name>A0AAJ1NNH9_9BACI</name>
<dbReference type="Proteomes" id="UP001216801">
    <property type="component" value="Unassembled WGS sequence"/>
</dbReference>
<keyword evidence="1" id="KW-0472">Membrane</keyword>
<dbReference type="EMBL" id="JARPRR010000026">
    <property type="protein sequence ID" value="MDG0955623.1"/>
    <property type="molecule type" value="Genomic_DNA"/>
</dbReference>
<keyword evidence="1" id="KW-0812">Transmembrane</keyword>
<reference evidence="2" key="1">
    <citation type="submission" date="2023-03" db="EMBL/GenBank/DDBJ databases">
        <title>Genetic diversity of Bacillus cereus sensu lato isolates from Slovenia.</title>
        <authorList>
            <person name="Abdelli M."/>
        </authorList>
    </citation>
    <scope>NUCLEOTIDE SEQUENCE</scope>
    <source>
        <strain evidence="2">SIBC39</strain>
    </source>
</reference>
<accession>A0AAJ1NNH9</accession>
<evidence type="ECO:0000313" key="3">
    <source>
        <dbReference type="Proteomes" id="UP001216801"/>
    </source>
</evidence>
<protein>
    <submittedName>
        <fullName evidence="2">Uncharacterized protein</fullName>
    </submittedName>
</protein>
<feature type="transmembrane region" description="Helical" evidence="1">
    <location>
        <begin position="105"/>
        <end position="128"/>
    </location>
</feature>
<dbReference type="RefSeq" id="WP_254490045.1">
    <property type="nucleotide sequence ID" value="NZ_JARPRP010000028.1"/>
</dbReference>